<keyword evidence="2" id="KW-1185">Reference proteome</keyword>
<sequence length="93" mass="10520">MISDALRQTSVVAKEAGGITQHVGAFVIGMSTGGIKFNFHNCEFYHRTSLFFFVQLRNFVIVLRKNNCQGTYLFPWSYSELGLSSLISFGFRN</sequence>
<organism evidence="1 2">
    <name type="scientific">Citrus sinensis</name>
    <name type="common">Sweet orange</name>
    <name type="synonym">Citrus aurantium var. sinensis</name>
    <dbReference type="NCBI Taxonomy" id="2711"/>
    <lineage>
        <taxon>Eukaryota</taxon>
        <taxon>Viridiplantae</taxon>
        <taxon>Streptophyta</taxon>
        <taxon>Embryophyta</taxon>
        <taxon>Tracheophyta</taxon>
        <taxon>Spermatophyta</taxon>
        <taxon>Magnoliopsida</taxon>
        <taxon>eudicotyledons</taxon>
        <taxon>Gunneridae</taxon>
        <taxon>Pentapetalae</taxon>
        <taxon>rosids</taxon>
        <taxon>malvids</taxon>
        <taxon>Sapindales</taxon>
        <taxon>Rutaceae</taxon>
        <taxon>Aurantioideae</taxon>
        <taxon>Citrus</taxon>
    </lineage>
</organism>
<proteinExistence type="predicted"/>
<dbReference type="STRING" id="2711.A0A067DR73"/>
<name>A0A067DR73_CITSI</name>
<reference evidence="1 2" key="1">
    <citation type="submission" date="2014-04" db="EMBL/GenBank/DDBJ databases">
        <authorList>
            <consortium name="International Citrus Genome Consortium"/>
            <person name="Gmitter F."/>
            <person name="Chen C."/>
            <person name="Farmerie W."/>
            <person name="Harkins T."/>
            <person name="Desany B."/>
            <person name="Mohiuddin M."/>
            <person name="Kodira C."/>
            <person name="Borodovsky M."/>
            <person name="Lomsadze A."/>
            <person name="Burns P."/>
            <person name="Jenkins J."/>
            <person name="Prochnik S."/>
            <person name="Shu S."/>
            <person name="Chapman J."/>
            <person name="Pitluck S."/>
            <person name="Schmutz J."/>
            <person name="Rokhsar D."/>
        </authorList>
    </citation>
    <scope>NUCLEOTIDE SEQUENCE</scope>
</reference>
<accession>A0A067DR73</accession>
<evidence type="ECO:0000313" key="2">
    <source>
        <dbReference type="Proteomes" id="UP000027120"/>
    </source>
</evidence>
<dbReference type="Proteomes" id="UP000027120">
    <property type="component" value="Unassembled WGS sequence"/>
</dbReference>
<evidence type="ECO:0000313" key="1">
    <source>
        <dbReference type="EMBL" id="KDO45494.1"/>
    </source>
</evidence>
<gene>
    <name evidence="1" type="ORF">CISIN_1g045003mg</name>
</gene>
<dbReference type="AlphaFoldDB" id="A0A067DR73"/>
<dbReference type="SMR" id="A0A067DR73"/>
<protein>
    <submittedName>
        <fullName evidence="1">Uncharacterized protein</fullName>
    </submittedName>
</protein>
<dbReference type="EMBL" id="KK785251">
    <property type="protein sequence ID" value="KDO45494.1"/>
    <property type="molecule type" value="Genomic_DNA"/>
</dbReference>